<gene>
    <name evidence="2" type="ORF">M8H41_00035</name>
</gene>
<dbReference type="RefSeq" id="WP_301997339.1">
    <property type="nucleotide sequence ID" value="NZ_JAMJEV010000001.1"/>
</dbReference>
<comment type="caution">
    <text evidence="2">The sequence shown here is derived from an EMBL/GenBank/DDBJ whole genome shotgun (WGS) entry which is preliminary data.</text>
</comment>
<reference evidence="2" key="1">
    <citation type="submission" date="2022-05" db="EMBL/GenBank/DDBJ databases">
        <title>Expanded diversity of anoxic marine methylotrophy in a Black Sea sulfate reducing microorganism.</title>
        <authorList>
            <person name="Fischer P.Q."/>
            <person name="Stams A.J.M."/>
            <person name="Villanueva L."/>
            <person name="Sousa D.Z."/>
        </authorList>
    </citation>
    <scope>NUCLEOTIDE SEQUENCE</scope>
    <source>
        <strain evidence="2">P130</strain>
    </source>
</reference>
<sequence length="68" mass="7582">MYADTFDEEGRGNSSSGTDLNATIYTPVYNNSKDLPYFEHGGIQPSNNRILDKEEAANLRNGVLDQEK</sequence>
<evidence type="ECO:0000256" key="1">
    <source>
        <dbReference type="SAM" id="MobiDB-lite"/>
    </source>
</evidence>
<proteinExistence type="predicted"/>
<feature type="compositionally biased region" description="Polar residues" evidence="1">
    <location>
        <begin position="12"/>
        <end position="22"/>
    </location>
</feature>
<protein>
    <submittedName>
        <fullName evidence="2">Uncharacterized protein</fullName>
    </submittedName>
</protein>
<evidence type="ECO:0000313" key="2">
    <source>
        <dbReference type="EMBL" id="MDO0821254.1"/>
    </source>
</evidence>
<dbReference type="EMBL" id="JAMJEV010000001">
    <property type="protein sequence ID" value="MDO0821254.1"/>
    <property type="molecule type" value="Genomic_DNA"/>
</dbReference>
<feature type="region of interest" description="Disordered" evidence="1">
    <location>
        <begin position="1"/>
        <end position="22"/>
    </location>
</feature>
<keyword evidence="3" id="KW-1185">Reference proteome</keyword>
<dbReference type="Proteomes" id="UP001176021">
    <property type="component" value="Unassembled WGS sequence"/>
</dbReference>
<evidence type="ECO:0000313" key="3">
    <source>
        <dbReference type="Proteomes" id="UP001176021"/>
    </source>
</evidence>
<name>A0ABT8QL15_9FIRM</name>
<organism evidence="2 3">
    <name type="scientific">Desulfosporosinus nitroreducens</name>
    <dbReference type="NCBI Taxonomy" id="2018668"/>
    <lineage>
        <taxon>Bacteria</taxon>
        <taxon>Bacillati</taxon>
        <taxon>Bacillota</taxon>
        <taxon>Clostridia</taxon>
        <taxon>Eubacteriales</taxon>
        <taxon>Desulfitobacteriaceae</taxon>
        <taxon>Desulfosporosinus</taxon>
    </lineage>
</organism>
<accession>A0ABT8QL15</accession>